<sequence>MDIWYVAINGQQQGPFSREHLRQSLAVGSCSPDTLVWRQGFDAWRPIAQVPELLAPATSLTPPLPYAAGAMAHDIDYQIFGNEMQFVEIELDSQESAVAEAGSMMYMSNFIRMETIFGDGSSSDATGGLLDKMLGAGKRLITGESLFTTVFTNVGSDKGKVAFASPYPGKIIPLDLNQCGRKLVCQKDAFLCAAKGVAIGVEFQKKIGVALFGGEGFIMQKLEGAGMVFIHAGGTIVEKELQAGETLRVDTGCLVALTQTVHYDIEFVGGVKSALFGGEGFFFATLQGPGHVWLQSLPFSRLAGRIHETAPQNNAGFSTSGEGSILGGLGNLFER</sequence>
<dbReference type="Gene3D" id="3.60.160.10">
    <property type="entry name" value="Mitochondrial biogenesis AIM24"/>
    <property type="match status" value="1"/>
</dbReference>
<dbReference type="Pfam" id="PF01987">
    <property type="entry name" value="AIM24"/>
    <property type="match status" value="1"/>
</dbReference>
<comment type="caution">
    <text evidence="2">The sequence shown here is derived from an EMBL/GenBank/DDBJ whole genome shotgun (WGS) entry which is preliminary data.</text>
</comment>
<dbReference type="InterPro" id="IPR016031">
    <property type="entry name" value="Trp_RNA-bd_attenuator-like_dom"/>
</dbReference>
<feature type="domain" description="GYF" evidence="1">
    <location>
        <begin position="4"/>
        <end position="53"/>
    </location>
</feature>
<dbReference type="InterPro" id="IPR035445">
    <property type="entry name" value="GYF-like_dom_sf"/>
</dbReference>
<dbReference type="EMBL" id="JACHEO010000001">
    <property type="protein sequence ID" value="MBB5346552.1"/>
    <property type="molecule type" value="Genomic_DNA"/>
</dbReference>
<evidence type="ECO:0000313" key="2">
    <source>
        <dbReference type="EMBL" id="MBB5346552.1"/>
    </source>
</evidence>
<reference evidence="2 3" key="1">
    <citation type="submission" date="2020-08" db="EMBL/GenBank/DDBJ databases">
        <title>Genomic Encyclopedia of Type Strains, Phase IV (KMG-IV): sequencing the most valuable type-strain genomes for metagenomic binning, comparative biology and taxonomic classification.</title>
        <authorList>
            <person name="Goeker M."/>
        </authorList>
    </citation>
    <scope>NUCLEOTIDE SEQUENCE [LARGE SCALE GENOMIC DNA]</scope>
    <source>
        <strain evidence="2 3">DSM 28570</strain>
    </source>
</reference>
<dbReference type="SUPFAM" id="SSF51219">
    <property type="entry name" value="TRAP-like"/>
    <property type="match status" value="1"/>
</dbReference>
<dbReference type="NCBIfam" id="TIGR00266">
    <property type="entry name" value="TIGR00266 family protein"/>
    <property type="match status" value="1"/>
</dbReference>
<keyword evidence="3" id="KW-1185">Reference proteome</keyword>
<dbReference type="InterPro" id="IPR036983">
    <property type="entry name" value="AIM24_sf"/>
</dbReference>
<proteinExistence type="predicted"/>
<accession>A0A840ULC1</accession>
<gene>
    <name evidence="2" type="ORF">HNQ81_000259</name>
</gene>
<dbReference type="PANTHER" id="PTHR43657:SF1">
    <property type="entry name" value="ALTERED INHERITANCE OF MITOCHONDRIA PROTEIN 24, MITOCHONDRIAL"/>
    <property type="match status" value="1"/>
</dbReference>
<protein>
    <submittedName>
        <fullName evidence="2">Uncharacterized protein (TIGR00266 family)</fullName>
    </submittedName>
</protein>
<evidence type="ECO:0000259" key="1">
    <source>
        <dbReference type="Pfam" id="PF14237"/>
    </source>
</evidence>
<dbReference type="InterPro" id="IPR025640">
    <property type="entry name" value="GYF_2"/>
</dbReference>
<dbReference type="Proteomes" id="UP000539642">
    <property type="component" value="Unassembled WGS sequence"/>
</dbReference>
<dbReference type="RefSeq" id="WP_183347495.1">
    <property type="nucleotide sequence ID" value="NZ_JACHEO010000001.1"/>
</dbReference>
<organism evidence="2 3">
    <name type="scientific">Desulfoprunum benzoelyticum</name>
    <dbReference type="NCBI Taxonomy" id="1506996"/>
    <lineage>
        <taxon>Bacteria</taxon>
        <taxon>Pseudomonadati</taxon>
        <taxon>Thermodesulfobacteriota</taxon>
        <taxon>Desulfobulbia</taxon>
        <taxon>Desulfobulbales</taxon>
        <taxon>Desulfobulbaceae</taxon>
        <taxon>Desulfoprunum</taxon>
    </lineage>
</organism>
<evidence type="ECO:0000313" key="3">
    <source>
        <dbReference type="Proteomes" id="UP000539642"/>
    </source>
</evidence>
<dbReference type="Gene3D" id="3.30.1490.40">
    <property type="match status" value="1"/>
</dbReference>
<name>A0A840ULC1_9BACT</name>
<dbReference type="AlphaFoldDB" id="A0A840ULC1"/>
<dbReference type="Pfam" id="PF14237">
    <property type="entry name" value="GYF_2"/>
    <property type="match status" value="1"/>
</dbReference>
<dbReference type="PANTHER" id="PTHR43657">
    <property type="entry name" value="TRYPTOPHAN RNA-BINDING ATTENUATOR PROTEIN-LIKE PROTEIN"/>
    <property type="match status" value="1"/>
</dbReference>
<dbReference type="InterPro" id="IPR002838">
    <property type="entry name" value="AIM24"/>
</dbReference>